<protein>
    <submittedName>
        <fullName evidence="2">Uncharacterized protein</fullName>
    </submittedName>
</protein>
<gene>
    <name evidence="2" type="ORF">BDP27DRAFT_574046</name>
</gene>
<evidence type="ECO:0000313" key="2">
    <source>
        <dbReference type="EMBL" id="KAF9070904.1"/>
    </source>
</evidence>
<name>A0A9P5PRJ0_9AGAR</name>
<accession>A0A9P5PRJ0</accession>
<evidence type="ECO:0000256" key="1">
    <source>
        <dbReference type="SAM" id="MobiDB-lite"/>
    </source>
</evidence>
<reference evidence="2" key="1">
    <citation type="submission" date="2020-11" db="EMBL/GenBank/DDBJ databases">
        <authorList>
            <consortium name="DOE Joint Genome Institute"/>
            <person name="Ahrendt S."/>
            <person name="Riley R."/>
            <person name="Andreopoulos W."/>
            <person name="Labutti K."/>
            <person name="Pangilinan J."/>
            <person name="Ruiz-Duenas F.J."/>
            <person name="Barrasa J.M."/>
            <person name="Sanchez-Garcia M."/>
            <person name="Camarero S."/>
            <person name="Miyauchi S."/>
            <person name="Serrano A."/>
            <person name="Linde D."/>
            <person name="Babiker R."/>
            <person name="Drula E."/>
            <person name="Ayuso-Fernandez I."/>
            <person name="Pacheco R."/>
            <person name="Padilla G."/>
            <person name="Ferreira P."/>
            <person name="Barriuso J."/>
            <person name="Kellner H."/>
            <person name="Castanera R."/>
            <person name="Alfaro M."/>
            <person name="Ramirez L."/>
            <person name="Pisabarro A.G."/>
            <person name="Kuo A."/>
            <person name="Tritt A."/>
            <person name="Lipzen A."/>
            <person name="He G."/>
            <person name="Yan M."/>
            <person name="Ng V."/>
            <person name="Cullen D."/>
            <person name="Martin F."/>
            <person name="Rosso M.-N."/>
            <person name="Henrissat B."/>
            <person name="Hibbett D."/>
            <person name="Martinez A.T."/>
            <person name="Grigoriev I.V."/>
        </authorList>
    </citation>
    <scope>NUCLEOTIDE SEQUENCE</scope>
    <source>
        <strain evidence="2">AH 40177</strain>
    </source>
</reference>
<dbReference type="AlphaFoldDB" id="A0A9P5PRJ0"/>
<comment type="caution">
    <text evidence="2">The sequence shown here is derived from an EMBL/GenBank/DDBJ whole genome shotgun (WGS) entry which is preliminary data.</text>
</comment>
<feature type="compositionally biased region" description="Low complexity" evidence="1">
    <location>
        <begin position="44"/>
        <end position="53"/>
    </location>
</feature>
<dbReference type="EMBL" id="JADNRY010000037">
    <property type="protein sequence ID" value="KAF9070904.1"/>
    <property type="molecule type" value="Genomic_DNA"/>
</dbReference>
<keyword evidence="3" id="KW-1185">Reference proteome</keyword>
<organism evidence="2 3">
    <name type="scientific">Rhodocollybia butyracea</name>
    <dbReference type="NCBI Taxonomy" id="206335"/>
    <lineage>
        <taxon>Eukaryota</taxon>
        <taxon>Fungi</taxon>
        <taxon>Dikarya</taxon>
        <taxon>Basidiomycota</taxon>
        <taxon>Agaricomycotina</taxon>
        <taxon>Agaricomycetes</taxon>
        <taxon>Agaricomycetidae</taxon>
        <taxon>Agaricales</taxon>
        <taxon>Marasmiineae</taxon>
        <taxon>Omphalotaceae</taxon>
        <taxon>Rhodocollybia</taxon>
    </lineage>
</organism>
<feature type="region of interest" description="Disordered" evidence="1">
    <location>
        <begin position="1"/>
        <end position="111"/>
    </location>
</feature>
<feature type="compositionally biased region" description="Basic and acidic residues" evidence="1">
    <location>
        <begin position="99"/>
        <end position="111"/>
    </location>
</feature>
<proteinExistence type="predicted"/>
<evidence type="ECO:0000313" key="3">
    <source>
        <dbReference type="Proteomes" id="UP000772434"/>
    </source>
</evidence>
<dbReference type="OrthoDB" id="6365676at2759"/>
<dbReference type="Proteomes" id="UP000772434">
    <property type="component" value="Unassembled WGS sequence"/>
</dbReference>
<sequence length="189" mass="20513">MLSSMSSKPSTGPPSPASHSGPPTPTGYYDGDSTHSSPYDQGVSASSSDSAHSVILAPSLSRYTPPPSGPVLAPIQSFSSHDSTDALSRPTGVRITNEQYDRKSPPRSDYDRYSHYETRYAADEPRYGRLYGLAQGRSDLSPVHNYMPHQPSPMYHDMYNGGNVSLNHGAWKSEHLTGRGMKSINALVQ</sequence>